<proteinExistence type="inferred from homology"/>
<dbReference type="OrthoDB" id="3996471at2759"/>
<dbReference type="InterPro" id="IPR013520">
    <property type="entry name" value="Ribonucl_H"/>
</dbReference>
<gene>
    <name evidence="7" type="ORF">ACJ73_05194</name>
</gene>
<organism evidence="7 8">
    <name type="scientific">Blastomyces percursus</name>
    <dbReference type="NCBI Taxonomy" id="1658174"/>
    <lineage>
        <taxon>Eukaryota</taxon>
        <taxon>Fungi</taxon>
        <taxon>Dikarya</taxon>
        <taxon>Ascomycota</taxon>
        <taxon>Pezizomycotina</taxon>
        <taxon>Eurotiomycetes</taxon>
        <taxon>Eurotiomycetidae</taxon>
        <taxon>Onygenales</taxon>
        <taxon>Ajellomycetaceae</taxon>
        <taxon>Blastomyces</taxon>
    </lineage>
</organism>
<dbReference type="VEuPathDB" id="FungiDB:ACJ73_05194"/>
<dbReference type="SMART" id="SM00479">
    <property type="entry name" value="EXOIII"/>
    <property type="match status" value="1"/>
</dbReference>
<evidence type="ECO:0000256" key="1">
    <source>
        <dbReference type="ARBA" id="ARBA00006357"/>
    </source>
</evidence>
<dbReference type="GO" id="GO:0004527">
    <property type="term" value="F:exonuclease activity"/>
    <property type="evidence" value="ECO:0007669"/>
    <property type="project" value="UniProtKB-KW"/>
</dbReference>
<dbReference type="InterPro" id="IPR047021">
    <property type="entry name" value="REXO1/3/4-like"/>
</dbReference>
<evidence type="ECO:0000256" key="4">
    <source>
        <dbReference type="ARBA" id="ARBA00022839"/>
    </source>
</evidence>
<evidence type="ECO:0000313" key="7">
    <source>
        <dbReference type="EMBL" id="OJD23453.1"/>
    </source>
</evidence>
<dbReference type="InterPro" id="IPR012337">
    <property type="entry name" value="RNaseH-like_sf"/>
</dbReference>
<name>A0A1J9R733_9EURO</name>
<accession>A0A1J9R733</accession>
<dbReference type="AlphaFoldDB" id="A0A1J9R733"/>
<comment type="caution">
    <text evidence="7">The sequence shown here is derived from an EMBL/GenBank/DDBJ whole genome shotgun (WGS) entry which is preliminary data.</text>
</comment>
<dbReference type="STRING" id="1658174.A0A1J9R733"/>
<dbReference type="InterPro" id="IPR036397">
    <property type="entry name" value="RNaseH_sf"/>
</dbReference>
<dbReference type="InterPro" id="IPR034922">
    <property type="entry name" value="REX1-like_exo"/>
</dbReference>
<evidence type="ECO:0000256" key="3">
    <source>
        <dbReference type="ARBA" id="ARBA00022801"/>
    </source>
</evidence>
<feature type="region of interest" description="Disordered" evidence="5">
    <location>
        <begin position="72"/>
        <end position="174"/>
    </location>
</feature>
<sequence length="696" mass="76036">MMFNHLGLFKNVLCPEGDRCGLLNCIFNHTNKECIPIPVVAPPLPTPVSDAISPAASIDDQPLQKRRRIDGAHEARIPVSSNGKQQEQISEHGGNGKLHGNPNRRPSHEHSPNLISVTGAVSPPAVSRRLTASTPGKLPRSASSHTAKQNENTHPQRHVKKEPLNPRHIARPPASHTVRMSILTKLHDAMVQLNQQVTKENDPSKQALILSADELVAMALDEEEKAAKEHYSVYANVIKLRIAKLRKMAREEWENNVSKYVVTKFGLPAGDKKPEESDGEISTGLNSQEEISLLSKLHVSREHLAEAGYVTGPPTNDEIKAAKCGAEAAQGWEQCERCNGRFQVFPGRREDGLLATGGPCTYHHARPLRPPKKKTDHITGHKESYYPCCNETVGTSSGCTKAKWHVFKVSEVKRLAAVLQFKETPRQPDKPSLPPVCFDCEMGYTTLGLELIRLTAISWPAGKTLLDILVKPIGEILDLNSRYSGVRPEHFINATPHDTSSTASPTVTTSPTTQPDSQQTPQPSTDEKDASPSQPLRVVDSPSTARDLLFQLLQPETPLIGHALENDLNACRIIHPTIVDTALLYPHPGGLPYRFGLRALTRRFLNRHIQAGGGEMGHDSLEDAKATGDLVRLKIRETWRALQRVGYSFEKGRLVAPPGGGAKDGVATGQEEGSDILSGGSGVLGRVAGTKRKESE</sequence>
<comment type="similarity">
    <text evidence="1">Belongs to the REXO1/REXO3 family.</text>
</comment>
<protein>
    <recommendedName>
        <fullName evidence="6">Exonuclease domain-containing protein</fullName>
    </recommendedName>
</protein>
<dbReference type="Gene3D" id="3.30.420.10">
    <property type="entry name" value="Ribonuclease H-like superfamily/Ribonuclease H"/>
    <property type="match status" value="1"/>
</dbReference>
<evidence type="ECO:0000256" key="5">
    <source>
        <dbReference type="SAM" id="MobiDB-lite"/>
    </source>
</evidence>
<keyword evidence="4" id="KW-0269">Exonuclease</keyword>
<evidence type="ECO:0000256" key="2">
    <source>
        <dbReference type="ARBA" id="ARBA00022722"/>
    </source>
</evidence>
<dbReference type="GO" id="GO:0005634">
    <property type="term" value="C:nucleus"/>
    <property type="evidence" value="ECO:0007669"/>
    <property type="project" value="TreeGrafter"/>
</dbReference>
<feature type="domain" description="Exonuclease" evidence="6">
    <location>
        <begin position="434"/>
        <end position="640"/>
    </location>
</feature>
<feature type="region of interest" description="Disordered" evidence="5">
    <location>
        <begin position="657"/>
        <end position="696"/>
    </location>
</feature>
<feature type="compositionally biased region" description="Polar residues" evidence="5">
    <location>
        <begin position="141"/>
        <end position="153"/>
    </location>
</feature>
<feature type="region of interest" description="Disordered" evidence="5">
    <location>
        <begin position="490"/>
        <end position="539"/>
    </location>
</feature>
<evidence type="ECO:0000259" key="6">
    <source>
        <dbReference type="SMART" id="SM00479"/>
    </source>
</evidence>
<dbReference type="PANTHER" id="PTHR12801:SF112">
    <property type="entry name" value="RNA EXONUCLEASE 3"/>
    <property type="match status" value="1"/>
</dbReference>
<feature type="compositionally biased region" description="Polar residues" evidence="5">
    <location>
        <begin position="79"/>
        <end position="88"/>
    </location>
</feature>
<dbReference type="PANTHER" id="PTHR12801">
    <property type="entry name" value="RNA EXONUCLEASE REXO1 / RECO3 FAMILY MEMBER-RELATED"/>
    <property type="match status" value="1"/>
</dbReference>
<keyword evidence="3" id="KW-0378">Hydrolase</keyword>
<dbReference type="Proteomes" id="UP000242791">
    <property type="component" value="Unassembled WGS sequence"/>
</dbReference>
<evidence type="ECO:0000313" key="8">
    <source>
        <dbReference type="Proteomes" id="UP000242791"/>
    </source>
</evidence>
<reference evidence="7 8" key="1">
    <citation type="submission" date="2015-08" db="EMBL/GenBank/DDBJ databases">
        <title>Emmonsia species relationships and genome sequence.</title>
        <authorList>
            <person name="Cuomo C.A."/>
            <person name="Schwartz I.S."/>
            <person name="Kenyon C."/>
            <person name="De Hoog G.S."/>
            <person name="Govender N.P."/>
            <person name="Botha A."/>
            <person name="Moreno L."/>
            <person name="De Vries M."/>
            <person name="Munoz J.F."/>
            <person name="Stielow J.B."/>
        </authorList>
    </citation>
    <scope>NUCLEOTIDE SEQUENCE [LARGE SCALE GENOMIC DNA]</scope>
    <source>
        <strain evidence="7 8">EI222</strain>
    </source>
</reference>
<dbReference type="GO" id="GO:0003676">
    <property type="term" value="F:nucleic acid binding"/>
    <property type="evidence" value="ECO:0007669"/>
    <property type="project" value="InterPro"/>
</dbReference>
<dbReference type="EMBL" id="LGTZ01000789">
    <property type="protein sequence ID" value="OJD23453.1"/>
    <property type="molecule type" value="Genomic_DNA"/>
</dbReference>
<keyword evidence="2" id="KW-0540">Nuclease</keyword>
<feature type="compositionally biased region" description="Low complexity" evidence="5">
    <location>
        <begin position="499"/>
        <end position="524"/>
    </location>
</feature>
<keyword evidence="8" id="KW-1185">Reference proteome</keyword>
<dbReference type="SUPFAM" id="SSF53098">
    <property type="entry name" value="Ribonuclease H-like"/>
    <property type="match status" value="1"/>
</dbReference>
<dbReference type="CDD" id="cd06145">
    <property type="entry name" value="REX1_like"/>
    <property type="match status" value="1"/>
</dbReference>